<reference evidence="3 4" key="1">
    <citation type="submission" date="2019-11" db="EMBL/GenBank/DDBJ databases">
        <authorList>
            <person name="Cao P."/>
        </authorList>
    </citation>
    <scope>NUCLEOTIDE SEQUENCE [LARGE SCALE GENOMIC DNA]</scope>
    <source>
        <strain evidence="3 4">NEAU-AAG5</strain>
    </source>
</reference>
<proteinExistence type="predicted"/>
<keyword evidence="1" id="KW-0378">Hydrolase</keyword>
<dbReference type="GO" id="GO:0006754">
    <property type="term" value="P:ATP biosynthetic process"/>
    <property type="evidence" value="ECO:0007669"/>
    <property type="project" value="TreeGrafter"/>
</dbReference>
<gene>
    <name evidence="3" type="ORF">GNZ18_28585</name>
</gene>
<dbReference type="InterPro" id="IPR000086">
    <property type="entry name" value="NUDIX_hydrolase_dom"/>
</dbReference>
<dbReference type="PANTHER" id="PTHR21340">
    <property type="entry name" value="DIADENOSINE 5,5-P1,P4-TETRAPHOSPHATE PYROPHOSPHOHYDROLASE MUTT"/>
    <property type="match status" value="1"/>
</dbReference>
<dbReference type="PROSITE" id="PS51462">
    <property type="entry name" value="NUDIX"/>
    <property type="match status" value="1"/>
</dbReference>
<sequence>MTTTSGIDLRRLIADAERDGVQKLVVGAVVHRGGEILVLRRSGDDAFMPGIEELPSGGVEPGEDLLTALRRELGEEIGWTGPFVLDPGFVTNFDYVSGSGRKARQYTFGIAHYERPIILSAEHTGYRWLASADVDDSDLTDETAQTIRDWGAAVL</sequence>
<evidence type="ECO:0000256" key="1">
    <source>
        <dbReference type="ARBA" id="ARBA00022801"/>
    </source>
</evidence>
<accession>A0A7K1L7Y6</accession>
<dbReference type="Pfam" id="PF00293">
    <property type="entry name" value="NUDIX"/>
    <property type="match status" value="1"/>
</dbReference>
<name>A0A7K1L7Y6_9ACTN</name>
<organism evidence="3 4">
    <name type="scientific">Actinomadura litoris</name>
    <dbReference type="NCBI Taxonomy" id="2678616"/>
    <lineage>
        <taxon>Bacteria</taxon>
        <taxon>Bacillati</taxon>
        <taxon>Actinomycetota</taxon>
        <taxon>Actinomycetes</taxon>
        <taxon>Streptosporangiales</taxon>
        <taxon>Thermomonosporaceae</taxon>
        <taxon>Actinomadura</taxon>
    </lineage>
</organism>
<evidence type="ECO:0000313" key="3">
    <source>
        <dbReference type="EMBL" id="MUN40529.1"/>
    </source>
</evidence>
<dbReference type="InterPro" id="IPR020084">
    <property type="entry name" value="NUDIX_hydrolase_CS"/>
</dbReference>
<dbReference type="InterPro" id="IPR015797">
    <property type="entry name" value="NUDIX_hydrolase-like_dom_sf"/>
</dbReference>
<dbReference type="PROSITE" id="PS00893">
    <property type="entry name" value="NUDIX_BOX"/>
    <property type="match status" value="1"/>
</dbReference>
<comment type="caution">
    <text evidence="3">The sequence shown here is derived from an EMBL/GenBank/DDBJ whole genome shotgun (WGS) entry which is preliminary data.</text>
</comment>
<dbReference type="EMBL" id="WOFH01000011">
    <property type="protein sequence ID" value="MUN40529.1"/>
    <property type="molecule type" value="Genomic_DNA"/>
</dbReference>
<dbReference type="Gene3D" id="3.90.79.10">
    <property type="entry name" value="Nucleoside Triphosphate Pyrophosphohydrolase"/>
    <property type="match status" value="1"/>
</dbReference>
<dbReference type="SUPFAM" id="SSF55811">
    <property type="entry name" value="Nudix"/>
    <property type="match status" value="1"/>
</dbReference>
<protein>
    <submittedName>
        <fullName evidence="3">NUDIX domain-containing protein</fullName>
    </submittedName>
</protein>
<dbReference type="RefSeq" id="WP_312874803.1">
    <property type="nucleotide sequence ID" value="NZ_WOFH01000011.1"/>
</dbReference>
<evidence type="ECO:0000313" key="4">
    <source>
        <dbReference type="Proteomes" id="UP000432015"/>
    </source>
</evidence>
<evidence type="ECO:0000259" key="2">
    <source>
        <dbReference type="PROSITE" id="PS51462"/>
    </source>
</evidence>
<dbReference type="GO" id="GO:0006167">
    <property type="term" value="P:AMP biosynthetic process"/>
    <property type="evidence" value="ECO:0007669"/>
    <property type="project" value="TreeGrafter"/>
</dbReference>
<dbReference type="AlphaFoldDB" id="A0A7K1L7Y6"/>
<feature type="domain" description="Nudix hydrolase" evidence="2">
    <location>
        <begin position="21"/>
        <end position="153"/>
    </location>
</feature>
<dbReference type="Proteomes" id="UP000432015">
    <property type="component" value="Unassembled WGS sequence"/>
</dbReference>
<dbReference type="GO" id="GO:0004081">
    <property type="term" value="F:bis(5'-nucleosyl)-tetraphosphatase (asymmetrical) activity"/>
    <property type="evidence" value="ECO:0007669"/>
    <property type="project" value="TreeGrafter"/>
</dbReference>
<dbReference type="PANTHER" id="PTHR21340:SF0">
    <property type="entry name" value="BIS(5'-NUCLEOSYL)-TETRAPHOSPHATASE [ASYMMETRICAL]"/>
    <property type="match status" value="1"/>
</dbReference>
<dbReference type="InterPro" id="IPR051325">
    <property type="entry name" value="Nudix_hydrolase_domain"/>
</dbReference>
<keyword evidence="4" id="KW-1185">Reference proteome</keyword>